<sequence length="91" mass="9076">MTEAITSAGAPERPSGEGVSARSAGCPGAMIRPPVPKAGPGPAAVRRRSSLVSPAGSEIGERLNPAHRDTRYVEAPAAPGAVTTSMGVDAE</sequence>
<organism evidence="2 3">
    <name type="scientific">Streptomyces griseomycini</name>
    <dbReference type="NCBI Taxonomy" id="66895"/>
    <lineage>
        <taxon>Bacteria</taxon>
        <taxon>Bacillati</taxon>
        <taxon>Actinomycetota</taxon>
        <taxon>Actinomycetes</taxon>
        <taxon>Kitasatosporales</taxon>
        <taxon>Streptomycetaceae</taxon>
        <taxon>Streptomyces</taxon>
    </lineage>
</organism>
<evidence type="ECO:0000313" key="3">
    <source>
        <dbReference type="Proteomes" id="UP000579523"/>
    </source>
</evidence>
<protein>
    <submittedName>
        <fullName evidence="2">Uncharacterized protein</fullName>
    </submittedName>
</protein>
<feature type="region of interest" description="Disordered" evidence="1">
    <location>
        <begin position="1"/>
        <end position="91"/>
    </location>
</feature>
<dbReference type="AlphaFoldDB" id="A0A7W7PUX9"/>
<gene>
    <name evidence="2" type="ORF">FHS37_005856</name>
</gene>
<dbReference type="Proteomes" id="UP000579523">
    <property type="component" value="Unassembled WGS sequence"/>
</dbReference>
<accession>A0A7W7PUX9</accession>
<feature type="compositionally biased region" description="Basic and acidic residues" evidence="1">
    <location>
        <begin position="59"/>
        <end position="72"/>
    </location>
</feature>
<evidence type="ECO:0000256" key="1">
    <source>
        <dbReference type="SAM" id="MobiDB-lite"/>
    </source>
</evidence>
<name>A0A7W7PUX9_9ACTN</name>
<dbReference type="EMBL" id="JACHJI010000012">
    <property type="protein sequence ID" value="MBB4901765.1"/>
    <property type="molecule type" value="Genomic_DNA"/>
</dbReference>
<dbReference type="RefSeq" id="WP_184826551.1">
    <property type="nucleotide sequence ID" value="NZ_BMTI01000021.1"/>
</dbReference>
<comment type="caution">
    <text evidence="2">The sequence shown here is derived from an EMBL/GenBank/DDBJ whole genome shotgun (WGS) entry which is preliminary data.</text>
</comment>
<keyword evidence="3" id="KW-1185">Reference proteome</keyword>
<reference evidence="2 3" key="1">
    <citation type="submission" date="2020-08" db="EMBL/GenBank/DDBJ databases">
        <title>Genomic Encyclopedia of Type Strains, Phase III (KMG-III): the genomes of soil and plant-associated and newly described type strains.</title>
        <authorList>
            <person name="Whitman W."/>
        </authorList>
    </citation>
    <scope>NUCLEOTIDE SEQUENCE [LARGE SCALE GENOMIC DNA]</scope>
    <source>
        <strain evidence="2 3">CECT 3273</strain>
    </source>
</reference>
<feature type="compositionally biased region" description="Polar residues" evidence="1">
    <location>
        <begin position="82"/>
        <end position="91"/>
    </location>
</feature>
<proteinExistence type="predicted"/>
<evidence type="ECO:0000313" key="2">
    <source>
        <dbReference type="EMBL" id="MBB4901765.1"/>
    </source>
</evidence>